<evidence type="ECO:0000256" key="5">
    <source>
        <dbReference type="ARBA" id="ARBA00022989"/>
    </source>
</evidence>
<dbReference type="GO" id="GO:0006457">
    <property type="term" value="P:protein folding"/>
    <property type="evidence" value="ECO:0007669"/>
    <property type="project" value="InterPro"/>
</dbReference>
<evidence type="ECO:0000256" key="7">
    <source>
        <dbReference type="ARBA" id="ARBA00023186"/>
    </source>
</evidence>
<dbReference type="PROSITE" id="PS00804">
    <property type="entry name" value="CALRETICULIN_2"/>
    <property type="match status" value="1"/>
</dbReference>
<dbReference type="FunFam" id="2.10.250.10:FF:000001">
    <property type="entry name" value="Calnexin homolog"/>
    <property type="match status" value="1"/>
</dbReference>
<evidence type="ECO:0000256" key="6">
    <source>
        <dbReference type="ARBA" id="ARBA00023136"/>
    </source>
</evidence>
<name>A0A2R5GHN8_9STRA</name>
<evidence type="ECO:0000313" key="12">
    <source>
        <dbReference type="Proteomes" id="UP000241890"/>
    </source>
</evidence>
<feature type="compositionally biased region" description="Acidic residues" evidence="10">
    <location>
        <begin position="498"/>
        <end position="535"/>
    </location>
</feature>
<dbReference type="PRINTS" id="PR00626">
    <property type="entry name" value="CALRETICULIN"/>
</dbReference>
<protein>
    <submittedName>
        <fullName evidence="11">Calnexin-like</fullName>
    </submittedName>
</protein>
<dbReference type="Gene3D" id="2.10.250.10">
    <property type="entry name" value="Calreticulin/calnexin, P domain"/>
    <property type="match status" value="1"/>
</dbReference>
<reference evidence="11 12" key="1">
    <citation type="submission" date="2017-12" db="EMBL/GenBank/DDBJ databases">
        <title>Sequencing, de novo assembly and annotation of complete genome of a new Thraustochytrid species, strain FCC1311.</title>
        <authorList>
            <person name="Sedici K."/>
            <person name="Godart F."/>
            <person name="Aiese Cigliano R."/>
            <person name="Sanseverino W."/>
            <person name="Barakat M."/>
            <person name="Ortet P."/>
            <person name="Marechal E."/>
            <person name="Cagnac O."/>
            <person name="Amato A."/>
        </authorList>
    </citation>
    <scope>NUCLEOTIDE SEQUENCE [LARGE SCALE GENOMIC DNA]</scope>
</reference>
<dbReference type="GO" id="GO:0036503">
    <property type="term" value="P:ERAD pathway"/>
    <property type="evidence" value="ECO:0007669"/>
    <property type="project" value="TreeGrafter"/>
</dbReference>
<dbReference type="GO" id="GO:0051082">
    <property type="term" value="F:unfolded protein binding"/>
    <property type="evidence" value="ECO:0007669"/>
    <property type="project" value="InterPro"/>
</dbReference>
<gene>
    <name evidence="11" type="ORF">FCC1311_043862</name>
</gene>
<keyword evidence="9" id="KW-0732">Signal</keyword>
<organism evidence="11 12">
    <name type="scientific">Hondaea fermentalgiana</name>
    <dbReference type="NCBI Taxonomy" id="2315210"/>
    <lineage>
        <taxon>Eukaryota</taxon>
        <taxon>Sar</taxon>
        <taxon>Stramenopiles</taxon>
        <taxon>Bigyra</taxon>
        <taxon>Labyrinthulomycetes</taxon>
        <taxon>Thraustochytrida</taxon>
        <taxon>Thraustochytriidae</taxon>
        <taxon>Hondaea</taxon>
    </lineage>
</organism>
<keyword evidence="5 9" id="KW-1133">Transmembrane helix</keyword>
<evidence type="ECO:0000313" key="11">
    <source>
        <dbReference type="EMBL" id="GBG28163.1"/>
    </source>
</evidence>
<keyword evidence="8" id="KW-1015">Disulfide bond</keyword>
<dbReference type="EMBL" id="BEYU01000040">
    <property type="protein sequence ID" value="GBG28163.1"/>
    <property type="molecule type" value="Genomic_DNA"/>
</dbReference>
<keyword evidence="7 9" id="KW-0143">Chaperone</keyword>
<dbReference type="InterPro" id="IPR001580">
    <property type="entry name" value="Calret/calnex"/>
</dbReference>
<dbReference type="PANTHER" id="PTHR11073">
    <property type="entry name" value="CALRETICULIN AND CALNEXIN"/>
    <property type="match status" value="1"/>
</dbReference>
<dbReference type="Proteomes" id="UP000241890">
    <property type="component" value="Unassembled WGS sequence"/>
</dbReference>
<dbReference type="InterPro" id="IPR009033">
    <property type="entry name" value="Calreticulin/calnexin_P_dom_sf"/>
</dbReference>
<evidence type="ECO:0000256" key="9">
    <source>
        <dbReference type="RuleBase" id="RU362126"/>
    </source>
</evidence>
<feature type="transmembrane region" description="Helical" evidence="9">
    <location>
        <begin position="456"/>
        <end position="476"/>
    </location>
</feature>
<dbReference type="OrthoDB" id="1938156at2759"/>
<comment type="similarity">
    <text evidence="2 9">Belongs to the calreticulin family.</text>
</comment>
<feature type="region of interest" description="Disordered" evidence="10">
    <location>
        <begin position="491"/>
        <end position="546"/>
    </location>
</feature>
<comment type="subcellular location">
    <subcellularLocation>
        <location evidence="1">Endoplasmic reticulum membrane</location>
        <topology evidence="1">Single-pass membrane protein</topology>
    </subcellularLocation>
</comment>
<feature type="compositionally biased region" description="Basic and acidic residues" evidence="10">
    <location>
        <begin position="236"/>
        <end position="263"/>
    </location>
</feature>
<dbReference type="InterPro" id="IPR018124">
    <property type="entry name" value="Calret/calnex_CS"/>
</dbReference>
<feature type="signal peptide" evidence="9">
    <location>
        <begin position="1"/>
        <end position="22"/>
    </location>
</feature>
<keyword evidence="4 9" id="KW-0256">Endoplasmic reticulum</keyword>
<keyword evidence="12" id="KW-1185">Reference proteome</keyword>
<dbReference type="InParanoid" id="A0A2R5GHN8"/>
<feature type="chain" id="PRO_5015215127" evidence="9">
    <location>
        <begin position="23"/>
        <end position="546"/>
    </location>
</feature>
<feature type="region of interest" description="Disordered" evidence="10">
    <location>
        <begin position="203"/>
        <end position="288"/>
    </location>
</feature>
<dbReference type="GO" id="GO:0005509">
    <property type="term" value="F:calcium ion binding"/>
    <property type="evidence" value="ECO:0007669"/>
    <property type="project" value="InterPro"/>
</dbReference>
<dbReference type="SUPFAM" id="SSF63887">
    <property type="entry name" value="P-domain of calnexin/calreticulin"/>
    <property type="match status" value="1"/>
</dbReference>
<dbReference type="Pfam" id="PF00262">
    <property type="entry name" value="Calreticulin"/>
    <property type="match status" value="1"/>
</dbReference>
<dbReference type="Gene3D" id="2.60.120.200">
    <property type="match status" value="1"/>
</dbReference>
<dbReference type="SUPFAM" id="SSF49899">
    <property type="entry name" value="Concanavalin A-like lectins/glucanases"/>
    <property type="match status" value="1"/>
</dbReference>
<evidence type="ECO:0000256" key="1">
    <source>
        <dbReference type="ARBA" id="ARBA00004389"/>
    </source>
</evidence>
<keyword evidence="3 9" id="KW-0812">Transmembrane</keyword>
<evidence type="ECO:0000256" key="3">
    <source>
        <dbReference type="ARBA" id="ARBA00022692"/>
    </source>
</evidence>
<dbReference type="AlphaFoldDB" id="A0A2R5GHN8"/>
<comment type="caution">
    <text evidence="11">The sequence shown here is derived from an EMBL/GenBank/DDBJ whole genome shotgun (WGS) entry which is preliminary data.</text>
</comment>
<feature type="compositionally biased region" description="Basic and acidic residues" evidence="10">
    <location>
        <begin position="218"/>
        <end position="230"/>
    </location>
</feature>
<evidence type="ECO:0000256" key="4">
    <source>
        <dbReference type="ARBA" id="ARBA00022824"/>
    </source>
</evidence>
<dbReference type="InterPro" id="IPR013320">
    <property type="entry name" value="ConA-like_dom_sf"/>
</dbReference>
<accession>A0A2R5GHN8</accession>
<sequence>MRTTFVAAYAAVAALALGQCEAINFRESFEGANVEKEWVKSASDRYAGSEWTFDTSKDTGDVGLQTVKPHKFYGISRKFENPIPVGDGEKPFVAQYEVKFTEGVSCSGAYLKLLEQDDAFTPKDLVESSPYSIMFGPDNCGANNKVHLIFRQENPVTKEYEEKHMTKKVTSVRDRTSHVYTLEVHPDNTFKVKVDGKVEAEGSLTDDEAFSPPFQQPKEIDDPNDEKPDDWVDQAKIPDPEASKPDDWDEDAPKRIADPDAVKPEGWLDDEPDQVPDPAASEPEDWDEEDDGIWEAPLVANPKCTAGPGCGEWNAPMIDNPNYKGKWSAPMIDNPEYKGVWKPRRIENPAYFEEASPVTTIKPIGAVAIEILANDKGLRFDNIIIGNDVKEAADFIDKEFLAKQADEKAKVKEEAAQAAQNSRWEEYKKGSIQGYVMWYAGDYIDYVMELYEASPIAVGLGAAAAGLAVLVALMVMCMSGAPEEYDDDVALHKKDDDAAAGDDDEAEAEAENDAADEDDDEEEDDDDEDDDEDEATGPRRRVNRAN</sequence>
<keyword evidence="6 9" id="KW-0472">Membrane</keyword>
<dbReference type="GO" id="GO:0005789">
    <property type="term" value="C:endoplasmic reticulum membrane"/>
    <property type="evidence" value="ECO:0007669"/>
    <property type="project" value="UniProtKB-SubCell"/>
</dbReference>
<proteinExistence type="inferred from homology"/>
<evidence type="ECO:0000256" key="10">
    <source>
        <dbReference type="SAM" id="MobiDB-lite"/>
    </source>
</evidence>
<feature type="disulfide bond" evidence="8">
    <location>
        <begin position="106"/>
        <end position="140"/>
    </location>
</feature>
<evidence type="ECO:0000256" key="8">
    <source>
        <dbReference type="PIRSR" id="PIRSR601580-3"/>
    </source>
</evidence>
<evidence type="ECO:0000256" key="2">
    <source>
        <dbReference type="ARBA" id="ARBA00010983"/>
    </source>
</evidence>
<dbReference type="PANTHER" id="PTHR11073:SF1">
    <property type="entry name" value="CALNEXIN 14D-RELATED"/>
    <property type="match status" value="1"/>
</dbReference>